<dbReference type="EMBL" id="NIVS01000034">
    <property type="protein sequence ID" value="OWQ52148.1"/>
    <property type="molecule type" value="Genomic_DNA"/>
</dbReference>
<dbReference type="AlphaFoldDB" id="A0A246HKF6"/>
<sequence>MFLDLTVGIAAEQMQEILPHYPHPSDQPIAICVNGYRWFGSEMEALADAIHRAARRPHLHHLSLAGADWEVERNKEGLWAVPGRCSPKSRNERVLDSLGTDTALFRTTDSATA</sequence>
<protein>
    <submittedName>
        <fullName evidence="1">Uncharacterized protein</fullName>
    </submittedName>
</protein>
<gene>
    <name evidence="1" type="ORF">CEE60_13640</name>
</gene>
<accession>A0A246HKF6</accession>
<evidence type="ECO:0000313" key="1">
    <source>
        <dbReference type="EMBL" id="OWQ52148.1"/>
    </source>
</evidence>
<evidence type="ECO:0000313" key="2">
    <source>
        <dbReference type="Proteomes" id="UP000198157"/>
    </source>
</evidence>
<name>A0A246HKF6_STEMA</name>
<organism evidence="1 2">
    <name type="scientific">Stenotrophomonas maltophilia</name>
    <name type="common">Pseudomonas maltophilia</name>
    <name type="synonym">Xanthomonas maltophilia</name>
    <dbReference type="NCBI Taxonomy" id="40324"/>
    <lineage>
        <taxon>Bacteria</taxon>
        <taxon>Pseudomonadati</taxon>
        <taxon>Pseudomonadota</taxon>
        <taxon>Gammaproteobacteria</taxon>
        <taxon>Lysobacterales</taxon>
        <taxon>Lysobacteraceae</taxon>
        <taxon>Stenotrophomonas</taxon>
        <taxon>Stenotrophomonas maltophilia group</taxon>
    </lineage>
</organism>
<reference evidence="1 2" key="1">
    <citation type="submission" date="2017-06" db="EMBL/GenBank/DDBJ databases">
        <authorList>
            <person name="Kim H.J."/>
            <person name="Triplett B.A."/>
        </authorList>
    </citation>
    <scope>NUCLEOTIDE SEQUENCE [LARGE SCALE GENOMIC DNA]</scope>
    <source>
        <strain evidence="1 2">13146</strain>
    </source>
</reference>
<proteinExistence type="predicted"/>
<dbReference type="Proteomes" id="UP000198157">
    <property type="component" value="Unassembled WGS sequence"/>
</dbReference>
<comment type="caution">
    <text evidence="1">The sequence shown here is derived from an EMBL/GenBank/DDBJ whole genome shotgun (WGS) entry which is preliminary data.</text>
</comment>